<dbReference type="GeneID" id="56080289"/>
<evidence type="ECO:0000313" key="2">
    <source>
        <dbReference type="Proteomes" id="UP000509667"/>
    </source>
</evidence>
<protein>
    <recommendedName>
        <fullName evidence="3">Nucleic acid-binding protein</fullName>
    </recommendedName>
</protein>
<dbReference type="RefSeq" id="WP_179909386.1">
    <property type="nucleotide sequence ID" value="NZ_CP058910.1"/>
</dbReference>
<sequence length="74" mass="8261">MDDHRCPDCGVSMEEVEFGMSDAWNPHVRTGEKREGLLGKLGMSETADVTTLMCPECGLLRFYADIDEGEEDAY</sequence>
<dbReference type="Proteomes" id="UP000509667">
    <property type="component" value="Chromosome"/>
</dbReference>
<dbReference type="EMBL" id="CP058910">
    <property type="protein sequence ID" value="QLH79520.1"/>
    <property type="molecule type" value="Genomic_DNA"/>
</dbReference>
<proteinExistence type="predicted"/>
<organism evidence="1 2">
    <name type="scientific">Halosimplex rubrum</name>
    <dbReference type="NCBI Taxonomy" id="869889"/>
    <lineage>
        <taxon>Archaea</taxon>
        <taxon>Methanobacteriati</taxon>
        <taxon>Methanobacteriota</taxon>
        <taxon>Stenosarchaea group</taxon>
        <taxon>Halobacteria</taxon>
        <taxon>Halobacteriales</taxon>
        <taxon>Haloarculaceae</taxon>
        <taxon>Halosimplex</taxon>
    </lineage>
</organism>
<evidence type="ECO:0000313" key="1">
    <source>
        <dbReference type="EMBL" id="QLH79520.1"/>
    </source>
</evidence>
<reference evidence="1 2" key="1">
    <citation type="submission" date="2020-07" db="EMBL/GenBank/DDBJ databases">
        <title>Halosimplex pelagicum sp. nov. and Halosimplex rubrum sp. nov., isolated from salted brown alga Laminaria, and emended description of the genus Halosimplex.</title>
        <authorList>
            <person name="Cui H."/>
        </authorList>
    </citation>
    <scope>NUCLEOTIDE SEQUENCE [LARGE SCALE GENOMIC DNA]</scope>
    <source>
        <strain evidence="1 2">R27</strain>
    </source>
</reference>
<dbReference type="OrthoDB" id="103460at2157"/>
<accession>A0A7D5PC24</accession>
<evidence type="ECO:0008006" key="3">
    <source>
        <dbReference type="Google" id="ProtNLM"/>
    </source>
</evidence>
<dbReference type="KEGG" id="hrr:HZS55_20460"/>
<name>A0A7D5PC24_9EURY</name>
<dbReference type="AlphaFoldDB" id="A0A7D5PC24"/>
<gene>
    <name evidence="1" type="ORF">HZS55_20460</name>
</gene>
<keyword evidence="2" id="KW-1185">Reference proteome</keyword>